<accession>A0A9Q3W3I6</accession>
<dbReference type="PANTHER" id="PTHR43798">
    <property type="entry name" value="MONOACYLGLYCEROL LIPASE"/>
    <property type="match status" value="1"/>
</dbReference>
<gene>
    <name evidence="3" type="ORF">LZG35_06805</name>
</gene>
<organism evidence="3 4">
    <name type="scientific">Alloalcanivorax xenomutans</name>
    <dbReference type="NCBI Taxonomy" id="1094342"/>
    <lineage>
        <taxon>Bacteria</taxon>
        <taxon>Pseudomonadati</taxon>
        <taxon>Pseudomonadota</taxon>
        <taxon>Gammaproteobacteria</taxon>
        <taxon>Oceanospirillales</taxon>
        <taxon>Alcanivoracaceae</taxon>
        <taxon>Alloalcanivorax</taxon>
    </lineage>
</organism>
<name>A0A9Q3W3I6_9GAMM</name>
<dbReference type="Gene3D" id="3.40.50.1820">
    <property type="entry name" value="alpha/beta hydrolase"/>
    <property type="match status" value="1"/>
</dbReference>
<dbReference type="InterPro" id="IPR000073">
    <property type="entry name" value="AB_hydrolase_1"/>
</dbReference>
<proteinExistence type="predicted"/>
<dbReference type="PRINTS" id="PR00111">
    <property type="entry name" value="ABHYDROLASE"/>
</dbReference>
<dbReference type="Proteomes" id="UP001107961">
    <property type="component" value="Unassembled WGS sequence"/>
</dbReference>
<feature type="domain" description="AB hydrolase-1" evidence="2">
    <location>
        <begin position="59"/>
        <end position="300"/>
    </location>
</feature>
<keyword evidence="1" id="KW-1133">Transmembrane helix</keyword>
<feature type="transmembrane region" description="Helical" evidence="1">
    <location>
        <begin position="6"/>
        <end position="27"/>
    </location>
</feature>
<evidence type="ECO:0000256" key="1">
    <source>
        <dbReference type="SAM" id="Phobius"/>
    </source>
</evidence>
<keyword evidence="3" id="KW-0378">Hydrolase</keyword>
<dbReference type="InterPro" id="IPR000639">
    <property type="entry name" value="Epox_hydrolase-like"/>
</dbReference>
<keyword evidence="1" id="KW-0812">Transmembrane</keyword>
<dbReference type="InterPro" id="IPR050266">
    <property type="entry name" value="AB_hydrolase_sf"/>
</dbReference>
<comment type="caution">
    <text evidence="3">The sequence shown here is derived from an EMBL/GenBank/DDBJ whole genome shotgun (WGS) entry which is preliminary data.</text>
</comment>
<evidence type="ECO:0000313" key="4">
    <source>
        <dbReference type="Proteomes" id="UP001107961"/>
    </source>
</evidence>
<evidence type="ECO:0000313" key="3">
    <source>
        <dbReference type="EMBL" id="MCE7508344.1"/>
    </source>
</evidence>
<dbReference type="RefSeq" id="WP_022994911.1">
    <property type="nucleotide sequence ID" value="NZ_CP169221.1"/>
</dbReference>
<dbReference type="AlphaFoldDB" id="A0A9Q3W3I6"/>
<dbReference type="GO" id="GO:0016787">
    <property type="term" value="F:hydrolase activity"/>
    <property type="evidence" value="ECO:0007669"/>
    <property type="project" value="UniProtKB-KW"/>
</dbReference>
<dbReference type="Pfam" id="PF00561">
    <property type="entry name" value="Abhydrolase_1"/>
    <property type="match status" value="1"/>
</dbReference>
<dbReference type="SUPFAM" id="SSF53474">
    <property type="entry name" value="alpha/beta-Hydrolases"/>
    <property type="match status" value="1"/>
</dbReference>
<dbReference type="PRINTS" id="PR00412">
    <property type="entry name" value="EPOXHYDRLASE"/>
</dbReference>
<dbReference type="EMBL" id="JAJVKT010000006">
    <property type="protein sequence ID" value="MCE7508344.1"/>
    <property type="molecule type" value="Genomic_DNA"/>
</dbReference>
<reference evidence="3" key="1">
    <citation type="submission" date="2022-01" db="EMBL/GenBank/DDBJ databases">
        <authorList>
            <person name="Karlyshev A.V."/>
            <person name="Jaspars M."/>
        </authorList>
    </citation>
    <scope>NUCLEOTIDE SEQUENCE</scope>
    <source>
        <strain evidence="3">AGSA3-2</strain>
    </source>
</reference>
<keyword evidence="4" id="KW-1185">Reference proteome</keyword>
<dbReference type="InterPro" id="IPR029058">
    <property type="entry name" value="AB_hydrolase_fold"/>
</dbReference>
<protein>
    <submittedName>
        <fullName evidence="3">Alpha/beta hydrolase</fullName>
    </submittedName>
</protein>
<keyword evidence="1" id="KW-0472">Membrane</keyword>
<evidence type="ECO:0000259" key="2">
    <source>
        <dbReference type="Pfam" id="PF00561"/>
    </source>
</evidence>
<sequence length="319" mass="34670">MGYVLSGLLIVVILIAAGLFVFTWMTVRKVQFGLPPEGRFVTVMGNRIHYIEQGSGPETLLLIHGLSGVSQHFSYKVLGELAKDYRVVAIDRPGSGYSERAARSSASLVVQADVVAGVIDALQLGKPMLVGHSLGGALSLATALRHPDKVRGLTLIAPLTHMPAAGPSKAFAALGIRQSWLRQLVAWTLMVPMTMRYREKVLDIVFGPETVPADYAIRGGGALGLRPSHFIAASRDLLALDGVVPELQQRYADLQVPVRILYGRGDRILDPREQGQGMVDRFPDKVELELIEGGHMLPLTQPEVTTDFIRRGMRALPPA</sequence>